<protein>
    <recommendedName>
        <fullName evidence="2">DUF1618 domain-containing protein</fullName>
    </recommendedName>
</protein>
<reference evidence="3 4" key="2">
    <citation type="submission" date="2024-10" db="EMBL/GenBank/DDBJ databases">
        <authorList>
            <person name="Ryan C."/>
        </authorList>
    </citation>
    <scope>NUCLEOTIDE SEQUENCE [LARGE SCALE GENOMIC DNA]</scope>
</reference>
<dbReference type="AlphaFoldDB" id="A0ABC8YBK3"/>
<reference evidence="4" key="1">
    <citation type="submission" date="2024-06" db="EMBL/GenBank/DDBJ databases">
        <authorList>
            <person name="Ryan C."/>
        </authorList>
    </citation>
    <scope>NUCLEOTIDE SEQUENCE [LARGE SCALE GENOMIC DNA]</scope>
</reference>
<gene>
    <name evidence="3" type="ORF">URODEC1_LOCUS33059</name>
</gene>
<dbReference type="Proteomes" id="UP001497457">
    <property type="component" value="Chromosome 16b"/>
</dbReference>
<dbReference type="EMBL" id="OZ075126">
    <property type="protein sequence ID" value="CAL4941493.1"/>
    <property type="molecule type" value="Genomic_DNA"/>
</dbReference>
<proteinExistence type="predicted"/>
<feature type="region of interest" description="Disordered" evidence="1">
    <location>
        <begin position="494"/>
        <end position="520"/>
    </location>
</feature>
<feature type="domain" description="DUF1618" evidence="2">
    <location>
        <begin position="302"/>
        <end position="445"/>
    </location>
</feature>
<dbReference type="PANTHER" id="PTHR33074:SF92">
    <property type="entry name" value="DUF1618 DOMAIN-CONTAINING PROTEIN"/>
    <property type="match status" value="1"/>
</dbReference>
<evidence type="ECO:0000256" key="1">
    <source>
        <dbReference type="SAM" id="MobiDB-lite"/>
    </source>
</evidence>
<evidence type="ECO:0000313" key="3">
    <source>
        <dbReference type="EMBL" id="CAL4941493.1"/>
    </source>
</evidence>
<evidence type="ECO:0000259" key="2">
    <source>
        <dbReference type="Pfam" id="PF07762"/>
    </source>
</evidence>
<dbReference type="PANTHER" id="PTHR33074">
    <property type="entry name" value="EXPRESSED PROTEIN-RELATED"/>
    <property type="match status" value="1"/>
</dbReference>
<evidence type="ECO:0000313" key="4">
    <source>
        <dbReference type="Proteomes" id="UP001497457"/>
    </source>
</evidence>
<keyword evidence="4" id="KW-1185">Reference proteome</keyword>
<organism evidence="3 4">
    <name type="scientific">Urochloa decumbens</name>
    <dbReference type="NCBI Taxonomy" id="240449"/>
    <lineage>
        <taxon>Eukaryota</taxon>
        <taxon>Viridiplantae</taxon>
        <taxon>Streptophyta</taxon>
        <taxon>Embryophyta</taxon>
        <taxon>Tracheophyta</taxon>
        <taxon>Spermatophyta</taxon>
        <taxon>Magnoliopsida</taxon>
        <taxon>Liliopsida</taxon>
        <taxon>Poales</taxon>
        <taxon>Poaceae</taxon>
        <taxon>PACMAD clade</taxon>
        <taxon>Panicoideae</taxon>
        <taxon>Panicodae</taxon>
        <taxon>Paniceae</taxon>
        <taxon>Melinidinae</taxon>
        <taxon>Urochloa</taxon>
    </lineage>
</organism>
<dbReference type="InterPro" id="IPR011676">
    <property type="entry name" value="DUF1618"/>
</dbReference>
<dbReference type="Pfam" id="PF07762">
    <property type="entry name" value="DUF1618"/>
    <property type="match status" value="1"/>
</dbReference>
<accession>A0ABC8YBK3</accession>
<name>A0ABC8YBK3_9POAL</name>
<sequence length="533" mass="59184">MNWGWEAVMEGEQGLGLWGPEELEADQGQQFMDLESETTTGGESRGLGGVLDFIREDPIGVTIMPASLCPPTLAAGGASSWALLDLKAYIAECRNTTTAKDFTRAGHEIQATLCLARPPCVSHLCVHCPALTPADFGTEPAILAHCDGFIFFRAAICNTSVCYEQAMQDYFVYWAPPSRMMGRPSLTRLPHPGPYCNITASIVGLVRCSDQDEDMGDDYSSGCTLRAHGTSQQHYVIAALQRSEGIRDYTRFDLHRFDSREGKGKWTTKVLQLGTMKPSPGLTFFYHGTHKVITLGGGFMGWVDLCRGILFCNVLLDHPELHYIPLPESSEAGKEMPDGAAGEFRDIAVVQGCIKYVEHRTKVQPWSCRDGTYVSDDWTVVTWRRKFTPDCWQGCWRRSFKRDASQVSGSLPMLTGFKETPPLPPLHKLHTGHPVLSLDEDDVVYILAKVDHRDDKAFVLAVNMRDGMLQSADNFGAERTVGISFTYTQYRTSDNFKTSPGKKEKQKKRPGMLLGSLSNKRPGVEMLQGSRAY</sequence>